<organism evidence="6 7">
    <name type="scientific">Luedemannella helvata</name>
    <dbReference type="NCBI Taxonomy" id="349315"/>
    <lineage>
        <taxon>Bacteria</taxon>
        <taxon>Bacillati</taxon>
        <taxon>Actinomycetota</taxon>
        <taxon>Actinomycetes</taxon>
        <taxon>Micromonosporales</taxon>
        <taxon>Micromonosporaceae</taxon>
        <taxon>Luedemannella</taxon>
    </lineage>
</organism>
<evidence type="ECO:0000256" key="1">
    <source>
        <dbReference type="ARBA" id="ARBA00023015"/>
    </source>
</evidence>
<protein>
    <recommendedName>
        <fullName evidence="5">HTH asnC-type domain-containing protein</fullName>
    </recommendedName>
</protein>
<dbReference type="Gene3D" id="1.10.10.10">
    <property type="entry name" value="Winged helix-like DNA-binding domain superfamily/Winged helix DNA-binding domain"/>
    <property type="match status" value="1"/>
</dbReference>
<proteinExistence type="predicted"/>
<keyword evidence="7" id="KW-1185">Reference proteome</keyword>
<name>A0ABP4W534_9ACTN</name>
<feature type="compositionally biased region" description="Basic and acidic residues" evidence="4">
    <location>
        <begin position="36"/>
        <end position="46"/>
    </location>
</feature>
<evidence type="ECO:0000313" key="7">
    <source>
        <dbReference type="Proteomes" id="UP001500655"/>
    </source>
</evidence>
<dbReference type="InterPro" id="IPR000485">
    <property type="entry name" value="AsnC-type_HTH_dom"/>
</dbReference>
<dbReference type="InterPro" id="IPR019888">
    <property type="entry name" value="Tscrpt_reg_AsnC-like"/>
</dbReference>
<evidence type="ECO:0000256" key="4">
    <source>
        <dbReference type="SAM" id="MobiDB-lite"/>
    </source>
</evidence>
<evidence type="ECO:0000259" key="5">
    <source>
        <dbReference type="PROSITE" id="PS50956"/>
    </source>
</evidence>
<evidence type="ECO:0000256" key="3">
    <source>
        <dbReference type="ARBA" id="ARBA00023163"/>
    </source>
</evidence>
<gene>
    <name evidence="6" type="ORF">GCM10009681_16040</name>
</gene>
<keyword evidence="1" id="KW-0805">Transcription regulation</keyword>
<dbReference type="EMBL" id="BAAALS010000006">
    <property type="protein sequence ID" value="GAA1745855.1"/>
    <property type="molecule type" value="Genomic_DNA"/>
</dbReference>
<dbReference type="InterPro" id="IPR036388">
    <property type="entry name" value="WH-like_DNA-bd_sf"/>
</dbReference>
<dbReference type="PRINTS" id="PR00033">
    <property type="entry name" value="HTHASNC"/>
</dbReference>
<keyword evidence="2" id="KW-0238">DNA-binding</keyword>
<dbReference type="Pfam" id="PF22482">
    <property type="entry name" value="AsnC_trans_reg_3"/>
    <property type="match status" value="1"/>
</dbReference>
<dbReference type="Proteomes" id="UP001500655">
    <property type="component" value="Unassembled WGS sequence"/>
</dbReference>
<dbReference type="SMART" id="SM00344">
    <property type="entry name" value="HTH_ASNC"/>
    <property type="match status" value="1"/>
</dbReference>
<feature type="compositionally biased region" description="Basic and acidic residues" evidence="4">
    <location>
        <begin position="7"/>
        <end position="26"/>
    </location>
</feature>
<accession>A0ABP4W534</accession>
<dbReference type="InterPro" id="IPR054609">
    <property type="entry name" value="PF0864-like_C"/>
</dbReference>
<reference evidence="7" key="1">
    <citation type="journal article" date="2019" name="Int. J. Syst. Evol. Microbiol.">
        <title>The Global Catalogue of Microorganisms (GCM) 10K type strain sequencing project: providing services to taxonomists for standard genome sequencing and annotation.</title>
        <authorList>
            <consortium name="The Broad Institute Genomics Platform"/>
            <consortium name="The Broad Institute Genome Sequencing Center for Infectious Disease"/>
            <person name="Wu L."/>
            <person name="Ma J."/>
        </authorList>
    </citation>
    <scope>NUCLEOTIDE SEQUENCE [LARGE SCALE GENOMIC DNA]</scope>
    <source>
        <strain evidence="7">JCM 13249</strain>
    </source>
</reference>
<feature type="region of interest" description="Disordered" evidence="4">
    <location>
        <begin position="1"/>
        <end position="54"/>
    </location>
</feature>
<evidence type="ECO:0000256" key="2">
    <source>
        <dbReference type="ARBA" id="ARBA00023125"/>
    </source>
</evidence>
<dbReference type="InterPro" id="IPR011008">
    <property type="entry name" value="Dimeric_a/b-barrel"/>
</dbReference>
<comment type="caution">
    <text evidence="6">The sequence shown here is derived from an EMBL/GenBank/DDBJ whole genome shotgun (WGS) entry which is preliminary data.</text>
</comment>
<dbReference type="SUPFAM" id="SSF54909">
    <property type="entry name" value="Dimeric alpha+beta barrel"/>
    <property type="match status" value="1"/>
</dbReference>
<feature type="domain" description="HTH asnC-type" evidence="5">
    <location>
        <begin position="53"/>
        <end position="113"/>
    </location>
</feature>
<dbReference type="Gene3D" id="3.30.70.920">
    <property type="match status" value="1"/>
</dbReference>
<dbReference type="PANTHER" id="PTHR30154">
    <property type="entry name" value="LEUCINE-RESPONSIVE REGULATORY PROTEIN"/>
    <property type="match status" value="1"/>
</dbReference>
<dbReference type="InterPro" id="IPR036390">
    <property type="entry name" value="WH_DNA-bd_sf"/>
</dbReference>
<sequence>MSQPRTPEPRTAEQHTPEQHTPEPRTPEPVGQRRNGGRDAARHGGREGANPLLDDVAKQIIEQLQEDGRRPYATIGKAVGLSEAAVRQRVQRMLDAGIMQIVAVTDPLQLGFPRQAMIGIRTSGDLDRTADRLAELVDIDYVVITAGSFDLLTEAVCRNDDHLLEILQQVRSVEGVTAAEAFVYLKLRKQTYSWGTA</sequence>
<dbReference type="Pfam" id="PF13404">
    <property type="entry name" value="HTH_AsnC-type"/>
    <property type="match status" value="1"/>
</dbReference>
<dbReference type="SUPFAM" id="SSF46785">
    <property type="entry name" value="Winged helix' DNA-binding domain"/>
    <property type="match status" value="1"/>
</dbReference>
<dbReference type="PROSITE" id="PS50956">
    <property type="entry name" value="HTH_ASNC_2"/>
    <property type="match status" value="1"/>
</dbReference>
<dbReference type="PANTHER" id="PTHR30154:SF34">
    <property type="entry name" value="TRANSCRIPTIONAL REGULATOR AZLB"/>
    <property type="match status" value="1"/>
</dbReference>
<keyword evidence="3" id="KW-0804">Transcription</keyword>
<evidence type="ECO:0000313" key="6">
    <source>
        <dbReference type="EMBL" id="GAA1745855.1"/>
    </source>
</evidence>